<sequence length="138" mass="15143">MDTQPRLILLHKHKTSGRVRFLCLPYGVVAFKALPALAALRDEDWSPKIQIHPAAIVREAEVRLGLPEDAIDPEGDFQAWVDTPGGDVPVLLGAFAGIDPPFGAAERVGARFIAITESRALTDVERQLLRRAYEHVLG</sequence>
<name>A0ABQ6FA96_9RHOO</name>
<keyword evidence="2" id="KW-1185">Reference proteome</keyword>
<reference evidence="2" key="1">
    <citation type="journal article" date="2019" name="Int. J. Syst. Evol. Microbiol.">
        <title>The Global Catalogue of Microorganisms (GCM) 10K type strain sequencing project: providing services to taxonomists for standard genome sequencing and annotation.</title>
        <authorList>
            <consortium name="The Broad Institute Genomics Platform"/>
            <consortium name="The Broad Institute Genome Sequencing Center for Infectious Disease"/>
            <person name="Wu L."/>
            <person name="Ma J."/>
        </authorList>
    </citation>
    <scope>NUCLEOTIDE SEQUENCE [LARGE SCALE GENOMIC DNA]</scope>
    <source>
        <strain evidence="2">NBRC 102407</strain>
    </source>
</reference>
<protein>
    <submittedName>
        <fullName evidence="1">Uncharacterized protein</fullName>
    </submittedName>
</protein>
<organism evidence="1 2">
    <name type="scientific">Zoogloea oryzae</name>
    <dbReference type="NCBI Taxonomy" id="310767"/>
    <lineage>
        <taxon>Bacteria</taxon>
        <taxon>Pseudomonadati</taxon>
        <taxon>Pseudomonadota</taxon>
        <taxon>Betaproteobacteria</taxon>
        <taxon>Rhodocyclales</taxon>
        <taxon>Zoogloeaceae</taxon>
        <taxon>Zoogloea</taxon>
    </lineage>
</organism>
<comment type="caution">
    <text evidence="1">The sequence shown here is derived from an EMBL/GenBank/DDBJ whole genome shotgun (WGS) entry which is preliminary data.</text>
</comment>
<proteinExistence type="predicted"/>
<dbReference type="Proteomes" id="UP001157167">
    <property type="component" value="Unassembled WGS sequence"/>
</dbReference>
<evidence type="ECO:0000313" key="1">
    <source>
        <dbReference type="EMBL" id="GLT21582.1"/>
    </source>
</evidence>
<dbReference type="EMBL" id="BSPX01000010">
    <property type="protein sequence ID" value="GLT21582.1"/>
    <property type="molecule type" value="Genomic_DNA"/>
</dbReference>
<accession>A0ABQ6FA96</accession>
<dbReference type="RefSeq" id="WP_284187002.1">
    <property type="nucleotide sequence ID" value="NZ_BSPX01000010.1"/>
</dbReference>
<gene>
    <name evidence="1" type="ORF">GCM10007933_10340</name>
</gene>
<evidence type="ECO:0000313" key="2">
    <source>
        <dbReference type="Proteomes" id="UP001157167"/>
    </source>
</evidence>